<accession>A0A670Y6W8</accession>
<dbReference type="GO" id="GO:0002040">
    <property type="term" value="P:sprouting angiogenesis"/>
    <property type="evidence" value="ECO:0007669"/>
    <property type="project" value="TreeGrafter"/>
</dbReference>
<evidence type="ECO:0000256" key="4">
    <source>
        <dbReference type="ARBA" id="ARBA00022771"/>
    </source>
</evidence>
<evidence type="ECO:0000256" key="5">
    <source>
        <dbReference type="ARBA" id="ARBA00022833"/>
    </source>
</evidence>
<dbReference type="InterPro" id="IPR046439">
    <property type="entry name" value="ZF_RZ_dom"/>
</dbReference>
<dbReference type="Ensembl" id="ENSPTXT00000004453.1">
    <property type="protein sequence ID" value="ENSPTXP00000004330.1"/>
    <property type="gene ID" value="ENSPTXG00000002807.1"/>
</dbReference>
<dbReference type="GO" id="GO:0004842">
    <property type="term" value="F:ubiquitin-protein transferase activity"/>
    <property type="evidence" value="ECO:0007669"/>
    <property type="project" value="InterPro"/>
</dbReference>
<dbReference type="GO" id="GO:0008270">
    <property type="term" value="F:zinc ion binding"/>
    <property type="evidence" value="ECO:0007669"/>
    <property type="project" value="UniProtKB-KW"/>
</dbReference>
<keyword evidence="6" id="KW-0391">Immunity</keyword>
<evidence type="ECO:0000313" key="11">
    <source>
        <dbReference type="Proteomes" id="UP000472273"/>
    </source>
</evidence>
<sequence>METGKMVVLLNLQNLYESLYDALNQYYVQLAGQKYVDLGLGTHRVKCRVHPKFRLIVIEEKKVVYEQFPIPLINRLEKHYLDINTVLNKWQKTIVEDLKKWVDDFVAVKTEKYFMGQQTYRPSDVFIGYHSDSCASVVLQVTENLEESLLSAELRQKVQEESELVLLNCATPDSVVRLGDSKLDFLKDKLAKIYFQQQQHTSFAEFLHGCLRSDSRGHTVFIEMTTFSRLLTAADTEILEAELQHNSDSLKVLFLQQFDTEYSFLKDIRTDGSKILIIQTDFENESLSAQLIASARYSAVNEVNKIQENQARVFIIFITKLSRIEGGSCYIGFHGGLWQSVHIDDLRTSKDMISDITSLTNVTISQLFSENTGETEEEEEIEEEMEVEVEASPISEPEICVSLAMPHYSSLIFFSSSVPGKSKVLDTTVLLRSCVQSAVSMLRDDNEDAGRSAKRIEILLSLLSEEDTLQGNFLKITKSRLTCLLKKQEENSFSMKEWVLREASNLTALQEGGTFRRTLWKRTQSMVTPLLAYMVSILDRDYNLDLLVKPGTEDCVKTLWLFIFNELKLLDIPYVMGQSSSQTKPIQVQNDMEVSPGTGNKMPFSWKIKDYLEDLRVQAQHVTKNEGHAEKFLDIFRMTPLGQHIASYSEEDKAVLFYYYVRDFILLAMGVTSERELNMLHVALLTCVEEMKATSSSAEAGVPSLPWVHLAYHQFKSRLQNFSRIIAVYPEVLHTLEQRENKGGIWQSQMVLDVFAALACTEMLSSAVLKQKTRAWLQQVKDLQMPIELVCTANSSQDSGSQCSQMLQEVKSQWNRIFSMSLFVEHVLLGAEMLIPELKDLVKKYLIQLKNCFQWDSDIKKGRTFTAVMRLLCQCKGEASQSFCRFGLNSCPICLGDPTNPVNLPCDHAYCYGCIKQWLCPGQMICPLCLVSLPDDYNPTVSEEHSIAIKKNAQFRKLCNNFFIDLVSTMCFKGNNPPDKCVIVELLNLMEGFLHTKSLSPFDDVVDKTPVIRSAVLKLLLKYSFSDVEVYVQKHLSTVEANHFIDKEDKIELYMLFISCFEVTIKSFELAFTFPPSVFQQCDILKEFIQNSKVLPSAKLKSFAESLISNQLPLLTLASLSFGRNMMVIEMAVHTAVVLLCGQNRILEPLRNLAFSPGTMLNAFLPTMPEDMLAQAVKWQLNGKVHWYTCPNGHPCIIGECGQPMQRSRCVDCGVEIGGVNHRPLIQDRTQTGHILGDPRKRGPVITSERELSPAVLILIRLLTHFALLLGASNDAQSLLQIIKPQVQDPVNFLLQHIDKDLEQLMNTLGKSADETTNVIHLILCSLSKDQHAGQLHFNSQLSIKEHRNKWEESVARTIILPELKLLDKALLDLNKQISEDERLSSNPVVKIIYGDPAVFLPHLPKDSVIHSSRIWSCKKRISVEHLAHIVQQKGSKDTVPILQKFLQKEAELRQVKFLPEILALQKDLVKRFQNISEIEHRTIEDFLSNFSSVGGLKELYFSNIWGKMVPLASFSPAGEIKLPKDYCSMDRTVKDPFEILLPRRRDLGLCATSLVSYLIQLHNEFVNTIAKDSADANRYSVSPAEVADLHMISYEVEKDLIPIILSNCQYSVQKGGEALQEFDLEKIEQQVVSRFLRGKPKITLQGIPTLVHRYDQNYEHLFNKIKTNSLSNSKMGMIRGDLVSYSDICEALSVTEIILGFLATTGGDSRMTLADYAENILQMSNQISLPVMKALSRCQLTHAISLWQLLSSHKSEQLLHLKKDPFGEISAAYKEELAVDSINLLKAFLTQTGLEPFLQELHEMIMLKLKHFLPVLDSLFFLFFSSLKEVLVPYLEGKGSSELQDLEDMFPEDILVSQCIAAWKLAVIISHTLNSHTL</sequence>
<dbReference type="GO" id="GO:0006511">
    <property type="term" value="P:ubiquitin-dependent protein catabolic process"/>
    <property type="evidence" value="ECO:0007669"/>
    <property type="project" value="TreeGrafter"/>
</dbReference>
<dbReference type="Pfam" id="PF20173">
    <property type="entry name" value="ZnF_RZ-type"/>
    <property type="match status" value="1"/>
</dbReference>
<dbReference type="GO" id="GO:2000051">
    <property type="term" value="P:negative regulation of non-canonical Wnt signaling pathway"/>
    <property type="evidence" value="ECO:0007669"/>
    <property type="project" value="TreeGrafter"/>
</dbReference>
<evidence type="ECO:0000259" key="9">
    <source>
        <dbReference type="PROSITE" id="PS51981"/>
    </source>
</evidence>
<dbReference type="Pfam" id="PF00097">
    <property type="entry name" value="zf-C3HC4"/>
    <property type="match status" value="1"/>
</dbReference>
<proteinExistence type="predicted"/>
<keyword evidence="2" id="KW-0963">Cytoplasm</keyword>
<dbReference type="Proteomes" id="UP000472273">
    <property type="component" value="Unplaced"/>
</dbReference>
<gene>
    <name evidence="10" type="primary">RNF213</name>
</gene>
<evidence type="ECO:0000256" key="1">
    <source>
        <dbReference type="ARBA" id="ARBA00004496"/>
    </source>
</evidence>
<dbReference type="PROSITE" id="PS50089">
    <property type="entry name" value="ZF_RING_2"/>
    <property type="match status" value="1"/>
</dbReference>
<protein>
    <submittedName>
        <fullName evidence="10">Ring finger protein 213</fullName>
    </submittedName>
</protein>
<dbReference type="GO" id="GO:0005829">
    <property type="term" value="C:cytosol"/>
    <property type="evidence" value="ECO:0007669"/>
    <property type="project" value="TreeGrafter"/>
</dbReference>
<feature type="domain" description="RZ-type" evidence="9">
    <location>
        <begin position="1168"/>
        <end position="1242"/>
    </location>
</feature>
<dbReference type="PANTHER" id="PTHR22605">
    <property type="entry name" value="RZ-TYPE DOMAIN-CONTAINING PROTEIN"/>
    <property type="match status" value="1"/>
</dbReference>
<dbReference type="GO" id="GO:0016020">
    <property type="term" value="C:membrane"/>
    <property type="evidence" value="ECO:0007669"/>
    <property type="project" value="TreeGrafter"/>
</dbReference>
<keyword evidence="5" id="KW-0862">Zinc</keyword>
<dbReference type="InterPro" id="IPR001841">
    <property type="entry name" value="Znf_RING"/>
</dbReference>
<dbReference type="CDD" id="cd16561">
    <property type="entry name" value="RING-HC_RNF213"/>
    <property type="match status" value="1"/>
</dbReference>
<dbReference type="GO" id="GO:0016887">
    <property type="term" value="F:ATP hydrolysis activity"/>
    <property type="evidence" value="ECO:0007669"/>
    <property type="project" value="InterPro"/>
</dbReference>
<dbReference type="InterPro" id="IPR017907">
    <property type="entry name" value="Znf_RING_CS"/>
</dbReference>
<reference evidence="10" key="2">
    <citation type="submission" date="2025-09" db="UniProtKB">
        <authorList>
            <consortium name="Ensembl"/>
        </authorList>
    </citation>
    <scope>IDENTIFICATION</scope>
</reference>
<feature type="domain" description="RING-type" evidence="8">
    <location>
        <begin position="891"/>
        <end position="929"/>
    </location>
</feature>
<name>A0A670Y6W8_PSETE</name>
<keyword evidence="4 7" id="KW-0863">Zinc-finger</keyword>
<dbReference type="Gene3D" id="3.30.40.10">
    <property type="entry name" value="Zinc/RING finger domain, C3HC4 (zinc finger)"/>
    <property type="match status" value="1"/>
</dbReference>
<evidence type="ECO:0000313" key="10">
    <source>
        <dbReference type="Ensembl" id="ENSPTXP00000004330.1"/>
    </source>
</evidence>
<dbReference type="SMART" id="SM00184">
    <property type="entry name" value="RING"/>
    <property type="match status" value="1"/>
</dbReference>
<dbReference type="PROSITE" id="PS51981">
    <property type="entry name" value="ZF_RZ"/>
    <property type="match status" value="1"/>
</dbReference>
<evidence type="ECO:0000256" key="7">
    <source>
        <dbReference type="PROSITE-ProRule" id="PRU00175"/>
    </source>
</evidence>
<reference evidence="10" key="1">
    <citation type="submission" date="2025-08" db="UniProtKB">
        <authorList>
            <consortium name="Ensembl"/>
        </authorList>
    </citation>
    <scope>IDENTIFICATION</scope>
</reference>
<keyword evidence="3" id="KW-0479">Metal-binding</keyword>
<dbReference type="InterPro" id="IPR013083">
    <property type="entry name" value="Znf_RING/FYVE/PHD"/>
</dbReference>
<dbReference type="FunFam" id="3.30.40.10:FF:000488">
    <property type="entry name" value="E3 ubiquitin-protein ligase RNF213"/>
    <property type="match status" value="1"/>
</dbReference>
<dbReference type="GeneTree" id="ENSGT00630000089884"/>
<comment type="subcellular location">
    <subcellularLocation>
        <location evidence="1">Cytoplasm</location>
    </subcellularLocation>
</comment>
<evidence type="ECO:0000256" key="2">
    <source>
        <dbReference type="ARBA" id="ARBA00022490"/>
    </source>
</evidence>
<evidence type="ECO:0000259" key="8">
    <source>
        <dbReference type="PROSITE" id="PS50089"/>
    </source>
</evidence>
<evidence type="ECO:0000256" key="3">
    <source>
        <dbReference type="ARBA" id="ARBA00022723"/>
    </source>
</evidence>
<dbReference type="GO" id="GO:0002376">
    <property type="term" value="P:immune system process"/>
    <property type="evidence" value="ECO:0007669"/>
    <property type="project" value="UniProtKB-KW"/>
</dbReference>
<keyword evidence="11" id="KW-1185">Reference proteome</keyword>
<dbReference type="InterPro" id="IPR031248">
    <property type="entry name" value="RNF213"/>
</dbReference>
<evidence type="ECO:0000256" key="6">
    <source>
        <dbReference type="ARBA" id="ARBA00022859"/>
    </source>
</evidence>
<organism evidence="10 11">
    <name type="scientific">Pseudonaja textilis</name>
    <name type="common">Eastern brown snake</name>
    <dbReference type="NCBI Taxonomy" id="8673"/>
    <lineage>
        <taxon>Eukaryota</taxon>
        <taxon>Metazoa</taxon>
        <taxon>Chordata</taxon>
        <taxon>Craniata</taxon>
        <taxon>Vertebrata</taxon>
        <taxon>Euteleostomi</taxon>
        <taxon>Lepidosauria</taxon>
        <taxon>Squamata</taxon>
        <taxon>Bifurcata</taxon>
        <taxon>Unidentata</taxon>
        <taxon>Episquamata</taxon>
        <taxon>Toxicofera</taxon>
        <taxon>Serpentes</taxon>
        <taxon>Colubroidea</taxon>
        <taxon>Elapidae</taxon>
        <taxon>Hydrophiinae</taxon>
        <taxon>Pseudonaja</taxon>
    </lineage>
</organism>
<dbReference type="PROSITE" id="PS00518">
    <property type="entry name" value="ZF_RING_1"/>
    <property type="match status" value="1"/>
</dbReference>
<dbReference type="SUPFAM" id="SSF57850">
    <property type="entry name" value="RING/U-box"/>
    <property type="match status" value="1"/>
</dbReference>
<dbReference type="GO" id="GO:0005730">
    <property type="term" value="C:nucleolus"/>
    <property type="evidence" value="ECO:0007669"/>
    <property type="project" value="TreeGrafter"/>
</dbReference>
<dbReference type="InterPro" id="IPR018957">
    <property type="entry name" value="Znf_C3HC4_RING-type"/>
</dbReference>
<dbReference type="PANTHER" id="PTHR22605:SF16">
    <property type="entry name" value="E3 UBIQUITIN-PROTEIN LIGASE RNF213"/>
    <property type="match status" value="1"/>
</dbReference>